<keyword evidence="3" id="KW-1185">Reference proteome</keyword>
<dbReference type="EMBL" id="JACXVP010000002">
    <property type="protein sequence ID" value="KAG5619893.1"/>
    <property type="molecule type" value="Genomic_DNA"/>
</dbReference>
<evidence type="ECO:0000313" key="2">
    <source>
        <dbReference type="EMBL" id="KAG5619893.1"/>
    </source>
</evidence>
<accession>A0A9J6A5R1</accession>
<evidence type="ECO:0000259" key="1">
    <source>
        <dbReference type="Pfam" id="PF14111"/>
    </source>
</evidence>
<name>A0A9J6A5R1_SOLCO</name>
<comment type="caution">
    <text evidence="2">The sequence shown here is derived from an EMBL/GenBank/DDBJ whole genome shotgun (WGS) entry which is preliminary data.</text>
</comment>
<evidence type="ECO:0000313" key="3">
    <source>
        <dbReference type="Proteomes" id="UP000824120"/>
    </source>
</evidence>
<dbReference type="InterPro" id="IPR025558">
    <property type="entry name" value="DUF4283"/>
</dbReference>
<dbReference type="Pfam" id="PF14111">
    <property type="entry name" value="DUF4283"/>
    <property type="match status" value="1"/>
</dbReference>
<feature type="domain" description="DUF4283" evidence="1">
    <location>
        <begin position="44"/>
        <end position="83"/>
    </location>
</feature>
<reference evidence="2 3" key="1">
    <citation type="submission" date="2020-09" db="EMBL/GenBank/DDBJ databases">
        <title>De no assembly of potato wild relative species, Solanum commersonii.</title>
        <authorList>
            <person name="Cho K."/>
        </authorList>
    </citation>
    <scope>NUCLEOTIDE SEQUENCE [LARGE SCALE GENOMIC DNA]</scope>
    <source>
        <strain evidence="2">LZ3.2</strain>
        <tissue evidence="2">Leaf</tissue>
    </source>
</reference>
<protein>
    <recommendedName>
        <fullName evidence="1">DUF4283 domain-containing protein</fullName>
    </recommendedName>
</protein>
<dbReference type="AlphaFoldDB" id="A0A9J6A5R1"/>
<proteinExistence type="predicted"/>
<dbReference type="Proteomes" id="UP000824120">
    <property type="component" value="Chromosome 2"/>
</dbReference>
<sequence length="85" mass="9769">MVMSGDGRFPTGVGLQLKTCEFPFLSSTQPLNIPVEVINMTCIEKLQFAIIGKFSYEWTYMEELRRIIPQQCELKRDCQIGLLHS</sequence>
<dbReference type="OrthoDB" id="1751950at2759"/>
<gene>
    <name evidence="2" type="ORF">H5410_005111</name>
</gene>
<organism evidence="2 3">
    <name type="scientific">Solanum commersonii</name>
    <name type="common">Commerson's wild potato</name>
    <name type="synonym">Commerson's nightshade</name>
    <dbReference type="NCBI Taxonomy" id="4109"/>
    <lineage>
        <taxon>Eukaryota</taxon>
        <taxon>Viridiplantae</taxon>
        <taxon>Streptophyta</taxon>
        <taxon>Embryophyta</taxon>
        <taxon>Tracheophyta</taxon>
        <taxon>Spermatophyta</taxon>
        <taxon>Magnoliopsida</taxon>
        <taxon>eudicotyledons</taxon>
        <taxon>Gunneridae</taxon>
        <taxon>Pentapetalae</taxon>
        <taxon>asterids</taxon>
        <taxon>lamiids</taxon>
        <taxon>Solanales</taxon>
        <taxon>Solanaceae</taxon>
        <taxon>Solanoideae</taxon>
        <taxon>Solaneae</taxon>
        <taxon>Solanum</taxon>
    </lineage>
</organism>